<gene>
    <name evidence="9" type="ORF">A3K86_06885</name>
</gene>
<keyword evidence="8" id="KW-0732">Signal</keyword>
<accession>A0A178KNQ2</accession>
<keyword evidence="4 7" id="KW-0472">Membrane</keyword>
<dbReference type="PANTHER" id="PTHR38766:SF1">
    <property type="entry name" value="FLAGELLAR PROTEIN FLIO"/>
    <property type="match status" value="1"/>
</dbReference>
<dbReference type="GO" id="GO:0044781">
    <property type="term" value="P:bacterial-type flagellum organization"/>
    <property type="evidence" value="ECO:0007669"/>
    <property type="project" value="UniProtKB-UniRule"/>
</dbReference>
<dbReference type="Proteomes" id="UP000078503">
    <property type="component" value="Unassembled WGS sequence"/>
</dbReference>
<comment type="subcellular location">
    <subcellularLocation>
        <location evidence="7">Cell membrane</location>
    </subcellularLocation>
    <subcellularLocation>
        <location evidence="7">Bacterial flagellum basal body</location>
    </subcellularLocation>
</comment>
<protein>
    <recommendedName>
        <fullName evidence="7">Flagellar protein</fullName>
    </recommendedName>
</protein>
<keyword evidence="10" id="KW-1185">Reference proteome</keyword>
<sequence length="133" mass="14674">MFRFVTLTLIPLLMAGLSLPAMAAPPEINMTTTFASLMLVVMLILVLAVVVKKMRLPNLQGDSSLKVIKQIPVGQKERIVLVQVGDEQLLVGVTQHNISLLNKLDTPLAEPEMERPDFASQLGKLLKNDMNKQ</sequence>
<dbReference type="RefSeq" id="WP_068329643.1">
    <property type="nucleotide sequence ID" value="NZ_LVHF01000012.1"/>
</dbReference>
<evidence type="ECO:0000313" key="10">
    <source>
        <dbReference type="Proteomes" id="UP000078503"/>
    </source>
</evidence>
<dbReference type="GO" id="GO:0009425">
    <property type="term" value="C:bacterial-type flagellum basal body"/>
    <property type="evidence" value="ECO:0007669"/>
    <property type="project" value="UniProtKB-SubCell"/>
</dbReference>
<evidence type="ECO:0000256" key="2">
    <source>
        <dbReference type="ARBA" id="ARBA00022692"/>
    </source>
</evidence>
<feature type="transmembrane region" description="Helical" evidence="7">
    <location>
        <begin position="33"/>
        <end position="51"/>
    </location>
</feature>
<feature type="signal peptide" evidence="8">
    <location>
        <begin position="1"/>
        <end position="23"/>
    </location>
</feature>
<proteinExistence type="inferred from homology"/>
<organism evidence="9 10">
    <name type="scientific">Photobacterium jeanii</name>
    <dbReference type="NCBI Taxonomy" id="858640"/>
    <lineage>
        <taxon>Bacteria</taxon>
        <taxon>Pseudomonadati</taxon>
        <taxon>Pseudomonadota</taxon>
        <taxon>Gammaproteobacteria</taxon>
        <taxon>Vibrionales</taxon>
        <taxon>Vibrionaceae</taxon>
        <taxon>Photobacterium</taxon>
    </lineage>
</organism>
<name>A0A178KNQ2_9GAMM</name>
<evidence type="ECO:0000256" key="8">
    <source>
        <dbReference type="SAM" id="SignalP"/>
    </source>
</evidence>
<dbReference type="EMBL" id="LVHF01000012">
    <property type="protein sequence ID" value="OAN18605.1"/>
    <property type="molecule type" value="Genomic_DNA"/>
</dbReference>
<feature type="chain" id="PRO_5008090520" description="Flagellar protein" evidence="8">
    <location>
        <begin position="24"/>
        <end position="133"/>
    </location>
</feature>
<evidence type="ECO:0000256" key="4">
    <source>
        <dbReference type="ARBA" id="ARBA00023136"/>
    </source>
</evidence>
<keyword evidence="3 7" id="KW-1133">Transmembrane helix</keyword>
<comment type="similarity">
    <text evidence="6 7">Belongs to the FliO/MopB family.</text>
</comment>
<dbReference type="PANTHER" id="PTHR38766">
    <property type="entry name" value="FLAGELLAR PROTEIN FLIO"/>
    <property type="match status" value="1"/>
</dbReference>
<keyword evidence="5 7" id="KW-0975">Bacterial flagellum</keyword>
<dbReference type="Pfam" id="PF04347">
    <property type="entry name" value="FliO"/>
    <property type="match status" value="1"/>
</dbReference>
<dbReference type="OrthoDB" id="9342590at2"/>
<comment type="caution">
    <text evidence="9">The sequence shown here is derived from an EMBL/GenBank/DDBJ whole genome shotgun (WGS) entry which is preliminary data.</text>
</comment>
<evidence type="ECO:0000256" key="5">
    <source>
        <dbReference type="ARBA" id="ARBA00023143"/>
    </source>
</evidence>
<dbReference type="STRING" id="858640.A3K86_06885"/>
<dbReference type="GO" id="GO:0005886">
    <property type="term" value="C:plasma membrane"/>
    <property type="evidence" value="ECO:0007669"/>
    <property type="project" value="UniProtKB-SubCell"/>
</dbReference>
<keyword evidence="2 7" id="KW-0812">Transmembrane</keyword>
<dbReference type="InterPro" id="IPR022781">
    <property type="entry name" value="Flagellar_biosynth_FliO"/>
</dbReference>
<reference evidence="9 10" key="1">
    <citation type="submission" date="2016-03" db="EMBL/GenBank/DDBJ databases">
        <title>Photobacterium proteolyticum sp. nov. a protease producing bacterium isolated from ocean sediments of Laizhou Bay.</title>
        <authorList>
            <person name="Li Y."/>
        </authorList>
    </citation>
    <scope>NUCLEOTIDE SEQUENCE [LARGE SCALE GENOMIC DNA]</scope>
    <source>
        <strain evidence="9 10">R-40508</strain>
    </source>
</reference>
<evidence type="ECO:0000313" key="9">
    <source>
        <dbReference type="EMBL" id="OAN18605.1"/>
    </source>
</evidence>
<evidence type="ECO:0000256" key="7">
    <source>
        <dbReference type="RuleBase" id="RU362064"/>
    </source>
</evidence>
<evidence type="ECO:0000256" key="6">
    <source>
        <dbReference type="ARBA" id="ARBA00037937"/>
    </source>
</evidence>
<dbReference type="NCBIfam" id="TIGR03500">
    <property type="entry name" value="FliO_TIGR"/>
    <property type="match status" value="1"/>
</dbReference>
<dbReference type="InterPro" id="IPR052205">
    <property type="entry name" value="FliO/MopB"/>
</dbReference>
<keyword evidence="1 7" id="KW-1003">Cell membrane</keyword>
<dbReference type="AlphaFoldDB" id="A0A178KNQ2"/>
<evidence type="ECO:0000256" key="3">
    <source>
        <dbReference type="ARBA" id="ARBA00022989"/>
    </source>
</evidence>
<evidence type="ECO:0000256" key="1">
    <source>
        <dbReference type="ARBA" id="ARBA00022475"/>
    </source>
</evidence>